<keyword evidence="3" id="KW-1185">Reference proteome</keyword>
<accession>A0AAE0LFH6</accession>
<proteinExistence type="predicted"/>
<dbReference type="InterPro" id="IPR002109">
    <property type="entry name" value="Glutaredoxin"/>
</dbReference>
<dbReference type="Proteomes" id="UP001190700">
    <property type="component" value="Unassembled WGS sequence"/>
</dbReference>
<gene>
    <name evidence="2" type="ORF">CYMTET_8787</name>
</gene>
<dbReference type="Gene3D" id="3.40.30.10">
    <property type="entry name" value="Glutaredoxin"/>
    <property type="match status" value="1"/>
</dbReference>
<dbReference type="EMBL" id="LGRX02002735">
    <property type="protein sequence ID" value="KAK3283516.1"/>
    <property type="molecule type" value="Genomic_DNA"/>
</dbReference>
<dbReference type="CDD" id="cd02066">
    <property type="entry name" value="GRX_family"/>
    <property type="match status" value="1"/>
</dbReference>
<reference evidence="2 3" key="1">
    <citation type="journal article" date="2015" name="Genome Biol. Evol.">
        <title>Comparative Genomics of a Bacterivorous Green Alga Reveals Evolutionary Causalities and Consequences of Phago-Mixotrophic Mode of Nutrition.</title>
        <authorList>
            <person name="Burns J.A."/>
            <person name="Paasch A."/>
            <person name="Narechania A."/>
            <person name="Kim E."/>
        </authorList>
    </citation>
    <scope>NUCLEOTIDE SEQUENCE [LARGE SCALE GENOMIC DNA]</scope>
    <source>
        <strain evidence="2 3">PLY_AMNH</strain>
    </source>
</reference>
<organism evidence="2 3">
    <name type="scientific">Cymbomonas tetramitiformis</name>
    <dbReference type="NCBI Taxonomy" id="36881"/>
    <lineage>
        <taxon>Eukaryota</taxon>
        <taxon>Viridiplantae</taxon>
        <taxon>Chlorophyta</taxon>
        <taxon>Pyramimonadophyceae</taxon>
        <taxon>Pyramimonadales</taxon>
        <taxon>Pyramimonadaceae</taxon>
        <taxon>Cymbomonas</taxon>
    </lineage>
</organism>
<dbReference type="AlphaFoldDB" id="A0AAE0LFH6"/>
<dbReference type="Pfam" id="PF00462">
    <property type="entry name" value="Glutaredoxin"/>
    <property type="match status" value="1"/>
</dbReference>
<dbReference type="InterPro" id="IPR036249">
    <property type="entry name" value="Thioredoxin-like_sf"/>
</dbReference>
<sequence length="90" mass="10169">MSTVKLFSTSVPSTQKLKGDISTLKWLLDSKKTPYEEIDLAVDNDRREEMRAVSNKTTLPQLHINGEAYCDVGQIQEMEDNGELRVLLGQ</sequence>
<protein>
    <recommendedName>
        <fullName evidence="1">Glutaredoxin domain-containing protein</fullName>
    </recommendedName>
</protein>
<name>A0AAE0LFH6_9CHLO</name>
<feature type="domain" description="Glutaredoxin" evidence="1">
    <location>
        <begin position="25"/>
        <end position="67"/>
    </location>
</feature>
<evidence type="ECO:0000259" key="1">
    <source>
        <dbReference type="Pfam" id="PF00462"/>
    </source>
</evidence>
<dbReference type="SUPFAM" id="SSF52833">
    <property type="entry name" value="Thioredoxin-like"/>
    <property type="match status" value="1"/>
</dbReference>
<evidence type="ECO:0000313" key="3">
    <source>
        <dbReference type="Proteomes" id="UP001190700"/>
    </source>
</evidence>
<evidence type="ECO:0000313" key="2">
    <source>
        <dbReference type="EMBL" id="KAK3283516.1"/>
    </source>
</evidence>
<dbReference type="PROSITE" id="PS51354">
    <property type="entry name" value="GLUTAREDOXIN_2"/>
    <property type="match status" value="1"/>
</dbReference>
<comment type="caution">
    <text evidence="2">The sequence shown here is derived from an EMBL/GenBank/DDBJ whole genome shotgun (WGS) entry which is preliminary data.</text>
</comment>